<keyword evidence="3" id="KW-1185">Reference proteome</keyword>
<feature type="compositionally biased region" description="Basic and acidic residues" evidence="1">
    <location>
        <begin position="122"/>
        <end position="132"/>
    </location>
</feature>
<dbReference type="Proteomes" id="UP001187192">
    <property type="component" value="Unassembled WGS sequence"/>
</dbReference>
<sequence>MEAMHSEPSGRSEAGPPPDSDMANLFNVPRRPSPPQHLLHQARQHINPHPRRTFTLRNPTSLLPELRHLHRPPHHPHLRPPLYPHRPPLHRPLLRHHGAAAHRRGDISIYCQHGRRGSSGGQEDRGREREQSFRQIYSRRAHADLVAASAVRAVRFVRRLHFHRTGRAVLRPNARRNAERRSRD</sequence>
<feature type="region of interest" description="Disordered" evidence="1">
    <location>
        <begin position="106"/>
        <end position="132"/>
    </location>
</feature>
<reference evidence="2" key="1">
    <citation type="submission" date="2023-07" db="EMBL/GenBank/DDBJ databases">
        <title>draft genome sequence of fig (Ficus carica).</title>
        <authorList>
            <person name="Takahashi T."/>
            <person name="Nishimura K."/>
        </authorList>
    </citation>
    <scope>NUCLEOTIDE SEQUENCE</scope>
</reference>
<evidence type="ECO:0000256" key="1">
    <source>
        <dbReference type="SAM" id="MobiDB-lite"/>
    </source>
</evidence>
<dbReference type="EMBL" id="BTGU01000058">
    <property type="protein sequence ID" value="GMN55547.1"/>
    <property type="molecule type" value="Genomic_DNA"/>
</dbReference>
<proteinExistence type="predicted"/>
<name>A0AA88ALQ8_FICCA</name>
<evidence type="ECO:0000313" key="2">
    <source>
        <dbReference type="EMBL" id="GMN55547.1"/>
    </source>
</evidence>
<organism evidence="2 3">
    <name type="scientific">Ficus carica</name>
    <name type="common">Common fig</name>
    <dbReference type="NCBI Taxonomy" id="3494"/>
    <lineage>
        <taxon>Eukaryota</taxon>
        <taxon>Viridiplantae</taxon>
        <taxon>Streptophyta</taxon>
        <taxon>Embryophyta</taxon>
        <taxon>Tracheophyta</taxon>
        <taxon>Spermatophyta</taxon>
        <taxon>Magnoliopsida</taxon>
        <taxon>eudicotyledons</taxon>
        <taxon>Gunneridae</taxon>
        <taxon>Pentapetalae</taxon>
        <taxon>rosids</taxon>
        <taxon>fabids</taxon>
        <taxon>Rosales</taxon>
        <taxon>Moraceae</taxon>
        <taxon>Ficeae</taxon>
        <taxon>Ficus</taxon>
    </lineage>
</organism>
<comment type="caution">
    <text evidence="2">The sequence shown here is derived from an EMBL/GenBank/DDBJ whole genome shotgun (WGS) entry which is preliminary data.</text>
</comment>
<accession>A0AA88ALQ8</accession>
<gene>
    <name evidence="2" type="ORF">TIFTF001_024667</name>
</gene>
<feature type="compositionally biased region" description="Basic and acidic residues" evidence="1">
    <location>
        <begin position="1"/>
        <end position="10"/>
    </location>
</feature>
<protein>
    <submittedName>
        <fullName evidence="2">Uncharacterized protein</fullName>
    </submittedName>
</protein>
<feature type="region of interest" description="Disordered" evidence="1">
    <location>
        <begin position="1"/>
        <end position="39"/>
    </location>
</feature>
<evidence type="ECO:0000313" key="3">
    <source>
        <dbReference type="Proteomes" id="UP001187192"/>
    </source>
</evidence>
<dbReference type="AlphaFoldDB" id="A0AA88ALQ8"/>